<gene>
    <name evidence="9" type="ORF">JM946_10855</name>
</gene>
<protein>
    <submittedName>
        <fullName evidence="9">MotA/TolQ/ExbB proton channel family protein</fullName>
    </submittedName>
</protein>
<keyword evidence="4 7" id="KW-1133">Transmembrane helix</keyword>
<feature type="transmembrane region" description="Helical" evidence="7">
    <location>
        <begin position="84"/>
        <end position="104"/>
    </location>
</feature>
<feature type="transmembrane region" description="Helical" evidence="7">
    <location>
        <begin position="20"/>
        <end position="42"/>
    </location>
</feature>
<evidence type="ECO:0000256" key="7">
    <source>
        <dbReference type="SAM" id="Phobius"/>
    </source>
</evidence>
<organism evidence="9 10">
    <name type="scientific">Steroidobacter gossypii</name>
    <dbReference type="NCBI Taxonomy" id="2805490"/>
    <lineage>
        <taxon>Bacteria</taxon>
        <taxon>Pseudomonadati</taxon>
        <taxon>Pseudomonadota</taxon>
        <taxon>Gammaproteobacteria</taxon>
        <taxon>Steroidobacterales</taxon>
        <taxon>Steroidobacteraceae</taxon>
        <taxon>Steroidobacter</taxon>
    </lineage>
</organism>
<dbReference type="EMBL" id="JAEVLS010000002">
    <property type="protein sequence ID" value="MBM0105252.1"/>
    <property type="molecule type" value="Genomic_DNA"/>
</dbReference>
<feature type="transmembrane region" description="Helical" evidence="7">
    <location>
        <begin position="116"/>
        <end position="139"/>
    </location>
</feature>
<evidence type="ECO:0000313" key="10">
    <source>
        <dbReference type="Proteomes" id="UP000661077"/>
    </source>
</evidence>
<keyword evidence="3 7" id="KW-0812">Transmembrane</keyword>
<evidence type="ECO:0000256" key="5">
    <source>
        <dbReference type="ARBA" id="ARBA00023136"/>
    </source>
</evidence>
<evidence type="ECO:0000313" key="9">
    <source>
        <dbReference type="EMBL" id="MBM0105252.1"/>
    </source>
</evidence>
<comment type="caution">
    <text evidence="9">The sequence shown here is derived from an EMBL/GenBank/DDBJ whole genome shotgun (WGS) entry which is preliminary data.</text>
</comment>
<evidence type="ECO:0000259" key="8">
    <source>
        <dbReference type="Pfam" id="PF01618"/>
    </source>
</evidence>
<keyword evidence="5 7" id="KW-0472">Membrane</keyword>
<evidence type="ECO:0000256" key="6">
    <source>
        <dbReference type="RuleBase" id="RU004057"/>
    </source>
</evidence>
<proteinExistence type="inferred from homology"/>
<name>A0ABS1WWA1_9GAMM</name>
<accession>A0ABS1WWA1</accession>
<keyword evidence="6" id="KW-0813">Transport</keyword>
<reference evidence="9 10" key="1">
    <citation type="journal article" date="2021" name="Int. J. Syst. Evol. Microbiol.">
        <title>Steroidobacter gossypii sp. nov., isolated from soil of cotton cropping field.</title>
        <authorList>
            <person name="Huang R."/>
            <person name="Yang S."/>
            <person name="Zhen C."/>
            <person name="Liu W."/>
        </authorList>
    </citation>
    <scope>NUCLEOTIDE SEQUENCE [LARGE SCALE GENOMIC DNA]</scope>
    <source>
        <strain evidence="9 10">S1-65</strain>
    </source>
</reference>
<evidence type="ECO:0000256" key="1">
    <source>
        <dbReference type="ARBA" id="ARBA00004651"/>
    </source>
</evidence>
<comment type="similarity">
    <text evidence="6">Belongs to the exbB/tolQ family.</text>
</comment>
<sequence length="158" mass="17780">MTEFEATLYSLTRLFLTPVLILIVAALVYSFVSLGAFVVEAWQRRRGAYRSPLGEYRRQGAFGSDDLELWIMKRLEWLRITSRSAPMLGLVATMIPMGPALLALTRSDAQGVGDNLVVAFSAVILALVSASITFFVLTIRRRWLLQELRDIERTQEVA</sequence>
<keyword evidence="6" id="KW-0653">Protein transport</keyword>
<feature type="domain" description="MotA/TolQ/ExbB proton channel" evidence="8">
    <location>
        <begin position="73"/>
        <end position="141"/>
    </location>
</feature>
<dbReference type="InterPro" id="IPR002898">
    <property type="entry name" value="MotA_ExbB_proton_chnl"/>
</dbReference>
<evidence type="ECO:0000256" key="4">
    <source>
        <dbReference type="ARBA" id="ARBA00022989"/>
    </source>
</evidence>
<dbReference type="Proteomes" id="UP000661077">
    <property type="component" value="Unassembled WGS sequence"/>
</dbReference>
<dbReference type="RefSeq" id="WP_203167304.1">
    <property type="nucleotide sequence ID" value="NZ_JAEVLS010000002.1"/>
</dbReference>
<dbReference type="Pfam" id="PF01618">
    <property type="entry name" value="MotA_ExbB"/>
    <property type="match status" value="1"/>
</dbReference>
<evidence type="ECO:0000256" key="2">
    <source>
        <dbReference type="ARBA" id="ARBA00022475"/>
    </source>
</evidence>
<keyword evidence="2" id="KW-1003">Cell membrane</keyword>
<comment type="subcellular location">
    <subcellularLocation>
        <location evidence="1">Cell membrane</location>
        <topology evidence="1">Multi-pass membrane protein</topology>
    </subcellularLocation>
    <subcellularLocation>
        <location evidence="6">Membrane</location>
        <topology evidence="6">Multi-pass membrane protein</topology>
    </subcellularLocation>
</comment>
<keyword evidence="10" id="KW-1185">Reference proteome</keyword>
<evidence type="ECO:0000256" key="3">
    <source>
        <dbReference type="ARBA" id="ARBA00022692"/>
    </source>
</evidence>